<keyword evidence="4" id="KW-1185">Reference proteome</keyword>
<feature type="compositionally biased region" description="Polar residues" evidence="1">
    <location>
        <begin position="12"/>
        <end position="26"/>
    </location>
</feature>
<sequence length="151" mass="16093">MGWGPFKDATINLASQPTRPLSSESGGTPAESPDVSGDSAETSLTVQDLTENIPYKFKVQARTTEGFGPEREGIITIESQDAGQLTRRSPGSASFLLPHSLTEAADPTDGMMMTTRHTEAGAMVTRQITRGVVQRSVTGAASVTRKMTYES</sequence>
<dbReference type="STRING" id="30732.ENSOMEP00000008846"/>
<dbReference type="Gene3D" id="2.60.40.10">
    <property type="entry name" value="Immunoglobulins"/>
    <property type="match status" value="1"/>
</dbReference>
<accession>A0A3B3BT21</accession>
<dbReference type="SUPFAM" id="SSF49265">
    <property type="entry name" value="Fibronectin type III"/>
    <property type="match status" value="1"/>
</dbReference>
<reference evidence="3" key="1">
    <citation type="submission" date="2025-08" db="UniProtKB">
        <authorList>
            <consortium name="Ensembl"/>
        </authorList>
    </citation>
    <scope>IDENTIFICATION</scope>
</reference>
<dbReference type="Pfam" id="PF00041">
    <property type="entry name" value="fn3"/>
    <property type="match status" value="1"/>
</dbReference>
<dbReference type="InterPro" id="IPR013783">
    <property type="entry name" value="Ig-like_fold"/>
</dbReference>
<dbReference type="AlphaFoldDB" id="A0A3B3BT21"/>
<dbReference type="CDD" id="cd00063">
    <property type="entry name" value="FN3"/>
    <property type="match status" value="1"/>
</dbReference>
<name>A0A3B3BT21_ORYME</name>
<dbReference type="Ensembl" id="ENSOMET00000001760.1">
    <property type="protein sequence ID" value="ENSOMEP00000008846.1"/>
    <property type="gene ID" value="ENSOMEG00000010032.1"/>
</dbReference>
<evidence type="ECO:0000256" key="1">
    <source>
        <dbReference type="SAM" id="MobiDB-lite"/>
    </source>
</evidence>
<feature type="domain" description="Fibronectin type-III" evidence="2">
    <location>
        <begin position="1"/>
        <end position="82"/>
    </location>
</feature>
<organism evidence="3 4">
    <name type="scientific">Oryzias melastigma</name>
    <name type="common">Marine medaka</name>
    <dbReference type="NCBI Taxonomy" id="30732"/>
    <lineage>
        <taxon>Eukaryota</taxon>
        <taxon>Metazoa</taxon>
        <taxon>Chordata</taxon>
        <taxon>Craniata</taxon>
        <taxon>Vertebrata</taxon>
        <taxon>Euteleostomi</taxon>
        <taxon>Actinopterygii</taxon>
        <taxon>Neopterygii</taxon>
        <taxon>Teleostei</taxon>
        <taxon>Neoteleostei</taxon>
        <taxon>Acanthomorphata</taxon>
        <taxon>Ovalentaria</taxon>
        <taxon>Atherinomorphae</taxon>
        <taxon>Beloniformes</taxon>
        <taxon>Adrianichthyidae</taxon>
        <taxon>Oryziinae</taxon>
        <taxon>Oryzias</taxon>
    </lineage>
</organism>
<dbReference type="InterPro" id="IPR036116">
    <property type="entry name" value="FN3_sf"/>
</dbReference>
<reference evidence="3" key="2">
    <citation type="submission" date="2025-09" db="UniProtKB">
        <authorList>
            <consortium name="Ensembl"/>
        </authorList>
    </citation>
    <scope>IDENTIFICATION</scope>
</reference>
<evidence type="ECO:0000313" key="4">
    <source>
        <dbReference type="Proteomes" id="UP000261560"/>
    </source>
</evidence>
<dbReference type="PROSITE" id="PS50853">
    <property type="entry name" value="FN3"/>
    <property type="match status" value="1"/>
</dbReference>
<feature type="region of interest" description="Disordered" evidence="1">
    <location>
        <begin position="1"/>
        <end position="44"/>
    </location>
</feature>
<dbReference type="PaxDb" id="30732-ENSOMEP00000008846"/>
<proteinExistence type="predicted"/>
<dbReference type="InterPro" id="IPR003961">
    <property type="entry name" value="FN3_dom"/>
</dbReference>
<dbReference type="GeneTree" id="ENSGT00940000182077"/>
<dbReference type="Proteomes" id="UP000261560">
    <property type="component" value="Unplaced"/>
</dbReference>
<protein>
    <recommendedName>
        <fullName evidence="2">Fibronectin type-III domain-containing protein</fullName>
    </recommendedName>
</protein>
<evidence type="ECO:0000259" key="2">
    <source>
        <dbReference type="PROSITE" id="PS50853"/>
    </source>
</evidence>
<evidence type="ECO:0000313" key="3">
    <source>
        <dbReference type="Ensembl" id="ENSOMEP00000008846.1"/>
    </source>
</evidence>